<evidence type="ECO:0000313" key="2">
    <source>
        <dbReference type="Proteomes" id="UP001301958"/>
    </source>
</evidence>
<evidence type="ECO:0000313" key="1">
    <source>
        <dbReference type="EMBL" id="KAK4225859.1"/>
    </source>
</evidence>
<dbReference type="AlphaFoldDB" id="A0AAN7H1L7"/>
<dbReference type="EMBL" id="MU865358">
    <property type="protein sequence ID" value="KAK4225859.1"/>
    <property type="molecule type" value="Genomic_DNA"/>
</dbReference>
<keyword evidence="2" id="KW-1185">Reference proteome</keyword>
<proteinExistence type="predicted"/>
<gene>
    <name evidence="1" type="ORF">QBC38DRAFT_481960</name>
</gene>
<accession>A0AAN7H1L7</accession>
<reference evidence="1" key="2">
    <citation type="submission" date="2023-05" db="EMBL/GenBank/DDBJ databases">
        <authorList>
            <consortium name="Lawrence Berkeley National Laboratory"/>
            <person name="Steindorff A."/>
            <person name="Hensen N."/>
            <person name="Bonometti L."/>
            <person name="Westerberg I."/>
            <person name="Brannstrom I.O."/>
            <person name="Guillou S."/>
            <person name="Cros-Aarteil S."/>
            <person name="Calhoun S."/>
            <person name="Haridas S."/>
            <person name="Kuo A."/>
            <person name="Mondo S."/>
            <person name="Pangilinan J."/>
            <person name="Riley R."/>
            <person name="Labutti K."/>
            <person name="Andreopoulos B."/>
            <person name="Lipzen A."/>
            <person name="Chen C."/>
            <person name="Yanf M."/>
            <person name="Daum C."/>
            <person name="Ng V."/>
            <person name="Clum A."/>
            <person name="Ohm R."/>
            <person name="Martin F."/>
            <person name="Silar P."/>
            <person name="Natvig D."/>
            <person name="Lalanne C."/>
            <person name="Gautier V."/>
            <person name="Ament-Velasquez S.L."/>
            <person name="Kruys A."/>
            <person name="Hutchinson M.I."/>
            <person name="Powell A.J."/>
            <person name="Barry K."/>
            <person name="Miller A.N."/>
            <person name="Grigoriev I.V."/>
            <person name="Debuchy R."/>
            <person name="Gladieux P."/>
            <person name="Thoren M.H."/>
            <person name="Johannesson H."/>
        </authorList>
    </citation>
    <scope>NUCLEOTIDE SEQUENCE</scope>
    <source>
        <strain evidence="1">CBS 990.96</strain>
    </source>
</reference>
<sequence length="289" mass="33021">MSSSALAQPGPHGLPMRFQTRNAGWSGMKICGEDVKQPIHFMTVKSRKTRQILHETAHKKDKSAPLVTVQKPHYRSKYSSDKEDFKIILHPAGSNGRRTHDETIEMEHKSSRELNGKIIDFRYRPTWEFTLRVGPQGRQEVFRWIKPQGTCQELKTIYKSELSPVKTGMQRPQSGRITRIVSGYILVRMNGRGIRLGEDKKENEMRPLGYDKEGREIVASCARGGSGWIGGRKMFFQFWGSGCTGELGEDFTRVAAVTGSALWQDEILKEAEQAQRQNAQRNKQMNKRR</sequence>
<reference evidence="1" key="1">
    <citation type="journal article" date="2023" name="Mol. Phylogenet. Evol.">
        <title>Genome-scale phylogeny and comparative genomics of the fungal order Sordariales.</title>
        <authorList>
            <person name="Hensen N."/>
            <person name="Bonometti L."/>
            <person name="Westerberg I."/>
            <person name="Brannstrom I.O."/>
            <person name="Guillou S."/>
            <person name="Cros-Aarteil S."/>
            <person name="Calhoun S."/>
            <person name="Haridas S."/>
            <person name="Kuo A."/>
            <person name="Mondo S."/>
            <person name="Pangilinan J."/>
            <person name="Riley R."/>
            <person name="LaButti K."/>
            <person name="Andreopoulos B."/>
            <person name="Lipzen A."/>
            <person name="Chen C."/>
            <person name="Yan M."/>
            <person name="Daum C."/>
            <person name="Ng V."/>
            <person name="Clum A."/>
            <person name="Steindorff A."/>
            <person name="Ohm R.A."/>
            <person name="Martin F."/>
            <person name="Silar P."/>
            <person name="Natvig D.O."/>
            <person name="Lalanne C."/>
            <person name="Gautier V."/>
            <person name="Ament-Velasquez S.L."/>
            <person name="Kruys A."/>
            <person name="Hutchinson M.I."/>
            <person name="Powell A.J."/>
            <person name="Barry K."/>
            <person name="Miller A.N."/>
            <person name="Grigoriev I.V."/>
            <person name="Debuchy R."/>
            <person name="Gladieux P."/>
            <person name="Hiltunen Thoren M."/>
            <person name="Johannesson H."/>
        </authorList>
    </citation>
    <scope>NUCLEOTIDE SEQUENCE</scope>
    <source>
        <strain evidence="1">CBS 990.96</strain>
    </source>
</reference>
<dbReference type="Proteomes" id="UP001301958">
    <property type="component" value="Unassembled WGS sequence"/>
</dbReference>
<name>A0AAN7H1L7_9PEZI</name>
<organism evidence="1 2">
    <name type="scientific">Podospora fimiseda</name>
    <dbReference type="NCBI Taxonomy" id="252190"/>
    <lineage>
        <taxon>Eukaryota</taxon>
        <taxon>Fungi</taxon>
        <taxon>Dikarya</taxon>
        <taxon>Ascomycota</taxon>
        <taxon>Pezizomycotina</taxon>
        <taxon>Sordariomycetes</taxon>
        <taxon>Sordariomycetidae</taxon>
        <taxon>Sordariales</taxon>
        <taxon>Podosporaceae</taxon>
        <taxon>Podospora</taxon>
    </lineage>
</organism>
<comment type="caution">
    <text evidence="1">The sequence shown here is derived from an EMBL/GenBank/DDBJ whole genome shotgun (WGS) entry which is preliminary data.</text>
</comment>
<protein>
    <submittedName>
        <fullName evidence="1">Uncharacterized protein</fullName>
    </submittedName>
</protein>